<organism evidence="1">
    <name type="scientific">Manihot esculenta</name>
    <name type="common">Cassava</name>
    <name type="synonym">Jatropha manihot</name>
    <dbReference type="NCBI Taxonomy" id="3983"/>
    <lineage>
        <taxon>Eukaryota</taxon>
        <taxon>Viridiplantae</taxon>
        <taxon>Streptophyta</taxon>
        <taxon>Embryophyta</taxon>
        <taxon>Tracheophyta</taxon>
        <taxon>Spermatophyta</taxon>
        <taxon>Magnoliopsida</taxon>
        <taxon>eudicotyledons</taxon>
        <taxon>Gunneridae</taxon>
        <taxon>Pentapetalae</taxon>
        <taxon>rosids</taxon>
        <taxon>fabids</taxon>
        <taxon>Malpighiales</taxon>
        <taxon>Euphorbiaceae</taxon>
        <taxon>Crotonoideae</taxon>
        <taxon>Manihoteae</taxon>
        <taxon>Manihot</taxon>
    </lineage>
</organism>
<sequence>MPWKYLDQHLVTLQLQSRRRARTHYDIIRKGKKIKH</sequence>
<reference evidence="1" key="1">
    <citation type="submission" date="2016-02" db="EMBL/GenBank/DDBJ databases">
        <title>WGS assembly of Manihot esculenta.</title>
        <authorList>
            <person name="Bredeson J.V."/>
            <person name="Prochnik S.E."/>
            <person name="Lyons J.B."/>
            <person name="Schmutz J."/>
            <person name="Grimwood J."/>
            <person name="Vrebalov J."/>
            <person name="Bart R.S."/>
            <person name="Amuge T."/>
            <person name="Ferguson M.E."/>
            <person name="Green R."/>
            <person name="Putnam N."/>
            <person name="Stites J."/>
            <person name="Rounsley S."/>
            <person name="Rokhsar D.S."/>
        </authorList>
    </citation>
    <scope>NUCLEOTIDE SEQUENCE [LARGE SCALE GENOMIC DNA]</scope>
    <source>
        <tissue evidence="1">Leaf</tissue>
    </source>
</reference>
<evidence type="ECO:0000313" key="1">
    <source>
        <dbReference type="EMBL" id="OAY53295.1"/>
    </source>
</evidence>
<dbReference type="EMBL" id="CM004390">
    <property type="protein sequence ID" value="OAY53295.1"/>
    <property type="molecule type" value="Genomic_DNA"/>
</dbReference>
<name>A0A2C9W4X5_MANES</name>
<accession>A0A2C9W4X5</accession>
<gene>
    <name evidence="1" type="ORF">MANES_04G152400</name>
</gene>
<dbReference type="AlphaFoldDB" id="A0A2C9W4X5"/>
<proteinExistence type="predicted"/>
<protein>
    <submittedName>
        <fullName evidence="1">Uncharacterized protein</fullName>
    </submittedName>
</protein>